<protein>
    <recommendedName>
        <fullName evidence="3">AMP-dependent synthetase/ligase domain-containing protein</fullName>
    </recommendedName>
</protein>
<dbReference type="AlphaFoldDB" id="A0AAD9KFS6"/>
<keyword evidence="1" id="KW-0596">Phosphopantetheine</keyword>
<feature type="domain" description="AMP-dependent synthetase/ligase" evidence="3">
    <location>
        <begin position="37"/>
        <end position="410"/>
    </location>
</feature>
<name>A0AAD9KFS6_9ANNE</name>
<keyword evidence="5" id="KW-1185">Reference proteome</keyword>
<dbReference type="InterPro" id="IPR000873">
    <property type="entry name" value="AMP-dep_synth/lig_dom"/>
</dbReference>
<dbReference type="Proteomes" id="UP001208570">
    <property type="component" value="Unassembled WGS sequence"/>
</dbReference>
<organism evidence="4 5">
    <name type="scientific">Paralvinella palmiformis</name>
    <dbReference type="NCBI Taxonomy" id="53620"/>
    <lineage>
        <taxon>Eukaryota</taxon>
        <taxon>Metazoa</taxon>
        <taxon>Spiralia</taxon>
        <taxon>Lophotrochozoa</taxon>
        <taxon>Annelida</taxon>
        <taxon>Polychaeta</taxon>
        <taxon>Sedentaria</taxon>
        <taxon>Canalipalpata</taxon>
        <taxon>Terebellida</taxon>
        <taxon>Terebelliformia</taxon>
        <taxon>Alvinellidae</taxon>
        <taxon>Paralvinella</taxon>
    </lineage>
</organism>
<dbReference type="Gene3D" id="3.30.300.30">
    <property type="match status" value="1"/>
</dbReference>
<dbReference type="PANTHER" id="PTHR44845">
    <property type="entry name" value="CARRIER DOMAIN-CONTAINING PROTEIN"/>
    <property type="match status" value="1"/>
</dbReference>
<proteinExistence type="predicted"/>
<evidence type="ECO:0000259" key="3">
    <source>
        <dbReference type="Pfam" id="PF00501"/>
    </source>
</evidence>
<dbReference type="Gene3D" id="3.40.50.12780">
    <property type="entry name" value="N-terminal domain of ligase-like"/>
    <property type="match status" value="1"/>
</dbReference>
<gene>
    <name evidence="4" type="ORF">LSH36_3g07019</name>
</gene>
<dbReference type="PANTHER" id="PTHR44845:SF6">
    <property type="entry name" value="BETA-ALANINE-ACTIVATING ENZYME"/>
    <property type="match status" value="1"/>
</dbReference>
<evidence type="ECO:0000256" key="2">
    <source>
        <dbReference type="ARBA" id="ARBA00022553"/>
    </source>
</evidence>
<dbReference type="EMBL" id="JAODUP010000003">
    <property type="protein sequence ID" value="KAK2170300.1"/>
    <property type="molecule type" value="Genomic_DNA"/>
</dbReference>
<evidence type="ECO:0000313" key="5">
    <source>
        <dbReference type="Proteomes" id="UP001208570"/>
    </source>
</evidence>
<dbReference type="Pfam" id="PF00501">
    <property type="entry name" value="AMP-binding"/>
    <property type="match status" value="1"/>
</dbReference>
<dbReference type="Gene3D" id="3.40.630.30">
    <property type="match status" value="1"/>
</dbReference>
<comment type="caution">
    <text evidence="4">The sequence shown here is derived from an EMBL/GenBank/DDBJ whole genome shotgun (WGS) entry which is preliminary data.</text>
</comment>
<dbReference type="InterPro" id="IPR042099">
    <property type="entry name" value="ANL_N_sf"/>
</dbReference>
<keyword evidence="2" id="KW-0597">Phosphoprotein</keyword>
<accession>A0AAD9KFS6</accession>
<sequence>MENTLSLLQGERAAIPECRLPDLFASHAISIVNRRSAAVINSNTGETLSFTDLDRESDVVGRRLFALLQSLGYHDDITDAQPVVGLYLMPSSERIIALLALFKINAVVLPLDVAIPSKRMRLMLQRSRAVAVVSSETEPRADELRSLSGQLGIVYLDYFQSLNKEDGGYFACADQQLGKVFNRSEPNPYVSVFYTSGSTGEPRGVCHRTNNWLNLVTSYWRDFPFREGDVGCHKTPIAFVESLHEILVCLLGGVPLVVVSRESLTNPEALMRIVDQYKVSHIGMVPSMARAIARICDVSPALQDLISSLRVVACNSEVLDPELAKRLKQLLPYDCILANMYGSTEDTGDVTKEIFRNISNIDQQTINGTLSVGKPLLNTNIYILDGKKRILEPGQTGTIYVSGSNVTDGYIDDSPSDCFVANPFTKWHRDHKIYNTGDQGFVMDGRLFFIGRTDGIVKVRGQRVSCFEIERMLAGSEHLDKSIVIPIYDAKSLDSTRLVAFCTRKSSPREKRASFSFSDERAYFSMSVEGDIGAREELGPVDDVTLSSAVEAYCRLNLPAYMVPTVVVLDEFPLKPLSGKIDADALRRKYLESKIPADRVSEGSIGGEEEILRIIASELQMSYDCLQKNMAYRFLDLGGNSLSAVSVVLALRAKRYCIAIDDFIGRPISDLLHIRQLSPTETSTTTDRRRSENSSADVERLIGERFLVKMLNKVRDHETVKRLMALAFTQKNPLDMMMGTTLMDFMVFLNSIWAPIVEDDLSFVVLDRQNRNTVVAASINIRLETELRPEVTMKEVIAINEAVEIPVRARILRAGGRWIDCMLNAVDVSLPNSLGLPLMILMEERVIEMGTSLDLDGIVTVNSHPVTLALAEQRLGYVVENEIHVKSFTYNGQKPFRNADDNYVIKCMTRKLK</sequence>
<reference evidence="4" key="1">
    <citation type="journal article" date="2023" name="Mol. Biol. Evol.">
        <title>Third-Generation Sequencing Reveals the Adaptive Role of the Epigenome in Three Deep-Sea Polychaetes.</title>
        <authorList>
            <person name="Perez M."/>
            <person name="Aroh O."/>
            <person name="Sun Y."/>
            <person name="Lan Y."/>
            <person name="Juniper S.K."/>
            <person name="Young C.R."/>
            <person name="Angers B."/>
            <person name="Qian P.Y."/>
        </authorList>
    </citation>
    <scope>NUCLEOTIDE SEQUENCE</scope>
    <source>
        <strain evidence="4">P08H-3</strain>
    </source>
</reference>
<evidence type="ECO:0000313" key="4">
    <source>
        <dbReference type="EMBL" id="KAK2170300.1"/>
    </source>
</evidence>
<evidence type="ECO:0000256" key="1">
    <source>
        <dbReference type="ARBA" id="ARBA00022450"/>
    </source>
</evidence>
<dbReference type="SUPFAM" id="SSF56801">
    <property type="entry name" value="Acetyl-CoA synthetase-like"/>
    <property type="match status" value="1"/>
</dbReference>
<dbReference type="InterPro" id="IPR045851">
    <property type="entry name" value="AMP-bd_C_sf"/>
</dbReference>